<dbReference type="HOGENOM" id="CLU_3194432_0_0_2"/>
<dbReference type="KEGG" id="htu:Htur_5129"/>
<keyword evidence="1" id="KW-0614">Plasmid</keyword>
<evidence type="ECO:0000313" key="2">
    <source>
        <dbReference type="Proteomes" id="UP000001903"/>
    </source>
</evidence>
<geneLocation type="plasmid" evidence="1 2">
    <name>pHTUR04</name>
</geneLocation>
<organism evidence="1 2">
    <name type="scientific">Haloterrigena turkmenica (strain ATCC 51198 / DSM 5511 / JCM 9101 / NCIMB 13204 / VKM B-1734 / 4k)</name>
    <name type="common">Halococcus turkmenicus</name>
    <dbReference type="NCBI Taxonomy" id="543526"/>
    <lineage>
        <taxon>Archaea</taxon>
        <taxon>Methanobacteriati</taxon>
        <taxon>Methanobacteriota</taxon>
        <taxon>Stenosarchaea group</taxon>
        <taxon>Halobacteria</taxon>
        <taxon>Halobacteriales</taxon>
        <taxon>Natrialbaceae</taxon>
        <taxon>Haloterrigena</taxon>
    </lineage>
</organism>
<proteinExistence type="predicted"/>
<accession>D2S313</accession>
<keyword evidence="2" id="KW-1185">Reference proteome</keyword>
<dbReference type="EMBL" id="CP001864">
    <property type="protein sequence ID" value="ADB63760.1"/>
    <property type="molecule type" value="Genomic_DNA"/>
</dbReference>
<evidence type="ECO:0000313" key="1">
    <source>
        <dbReference type="EMBL" id="ADB63760.1"/>
    </source>
</evidence>
<protein>
    <submittedName>
        <fullName evidence="1">Uncharacterized protein</fullName>
    </submittedName>
</protein>
<gene>
    <name evidence="1" type="ordered locus">Htur_5129</name>
</gene>
<dbReference type="AlphaFoldDB" id="D2S313"/>
<dbReference type="Proteomes" id="UP000001903">
    <property type="component" value="Plasmid pHTUR04"/>
</dbReference>
<sequence length="45" mass="4976">MEGTINRPFPPIEIIGPVTTRFAAFDDRSCLGPCLITEIKLLSLE</sequence>
<reference evidence="1 2" key="1">
    <citation type="journal article" date="2010" name="Stand. Genomic Sci.">
        <title>Complete genome sequence of Haloterrigena turkmenica type strain (4k).</title>
        <authorList>
            <person name="Saunders E."/>
            <person name="Tindall B.J."/>
            <person name="Fahnrich R."/>
            <person name="Lapidus A."/>
            <person name="Copeland A."/>
            <person name="Del Rio T.G."/>
            <person name="Lucas S."/>
            <person name="Chen F."/>
            <person name="Tice H."/>
            <person name="Cheng J.F."/>
            <person name="Han C."/>
            <person name="Detter J.C."/>
            <person name="Bruce D."/>
            <person name="Goodwin L."/>
            <person name="Chain P."/>
            <person name="Pitluck S."/>
            <person name="Pati A."/>
            <person name="Ivanova N."/>
            <person name="Mavromatis K."/>
            <person name="Chen A."/>
            <person name="Palaniappan K."/>
            <person name="Land M."/>
            <person name="Hauser L."/>
            <person name="Chang Y.J."/>
            <person name="Jeffries C.D."/>
            <person name="Brettin T."/>
            <person name="Rohde M."/>
            <person name="Goker M."/>
            <person name="Bristow J."/>
            <person name="Eisen J.A."/>
            <person name="Markowitz V."/>
            <person name="Hugenholtz P."/>
            <person name="Klenk H.P."/>
            <person name="Kyrpides N.C."/>
        </authorList>
    </citation>
    <scope>NUCLEOTIDE SEQUENCE [LARGE SCALE GENOMIC DNA]</scope>
    <source>
        <strain evidence="2">ATCC 51198 / DSM 5511 / JCM 9101 / NCIMB 13204 / VKM B-1734 / 4k</strain>
    </source>
</reference>
<name>D2S313_HALTV</name>